<dbReference type="CDD" id="cd01065">
    <property type="entry name" value="NAD_bind_Shikimate_DH"/>
    <property type="match status" value="1"/>
</dbReference>
<proteinExistence type="inferred from homology"/>
<dbReference type="InterPro" id="IPR006151">
    <property type="entry name" value="Shikm_DH/Glu-tRNA_Rdtase"/>
</dbReference>
<comment type="caution">
    <text evidence="12">The sequence shown here is derived from an EMBL/GenBank/DDBJ whole genome shotgun (WGS) entry which is preliminary data.</text>
</comment>
<dbReference type="OrthoDB" id="9776868at2"/>
<dbReference type="SUPFAM" id="SSF51735">
    <property type="entry name" value="NAD(P)-binding Rossmann-fold domains"/>
    <property type="match status" value="1"/>
</dbReference>
<keyword evidence="5 8" id="KW-0560">Oxidoreductase</keyword>
<evidence type="ECO:0000259" key="10">
    <source>
        <dbReference type="Pfam" id="PF08501"/>
    </source>
</evidence>
<keyword evidence="6 8" id="KW-0057">Aromatic amino acid biosynthesis</keyword>
<comment type="similarity">
    <text evidence="8">Belongs to the shikimate dehydrogenase family.</text>
</comment>
<dbReference type="GO" id="GO:0009073">
    <property type="term" value="P:aromatic amino acid family biosynthetic process"/>
    <property type="evidence" value="ECO:0007669"/>
    <property type="project" value="UniProtKB-KW"/>
</dbReference>
<feature type="binding site" evidence="8">
    <location>
        <begin position="148"/>
        <end position="153"/>
    </location>
    <ligand>
        <name>NADP(+)</name>
        <dbReference type="ChEBI" id="CHEBI:58349"/>
    </ligand>
</feature>
<comment type="function">
    <text evidence="8">Involved in the biosynthesis of the chorismate, which leads to the biosynthesis of aromatic amino acids. Catalyzes the reversible NADPH linked reduction of 3-dehydroshikimate (DHSA) to yield shikimate (SA).</text>
</comment>
<evidence type="ECO:0000256" key="3">
    <source>
        <dbReference type="ARBA" id="ARBA00022605"/>
    </source>
</evidence>
<protein>
    <recommendedName>
        <fullName evidence="2 8">Shikimate dehydrogenase (NADP(+))</fullName>
        <shortName evidence="8">SDH</shortName>
        <ecNumber evidence="2 8">1.1.1.25</ecNumber>
    </recommendedName>
</protein>
<reference evidence="13" key="1">
    <citation type="journal article" date="2018" name="Front. Microbiol.">
        <title>Genome-Based Analysis Reveals the Taxonomy and Diversity of the Family Idiomarinaceae.</title>
        <authorList>
            <person name="Liu Y."/>
            <person name="Lai Q."/>
            <person name="Shao Z."/>
        </authorList>
    </citation>
    <scope>NUCLEOTIDE SEQUENCE [LARGE SCALE GENOMIC DNA]</scope>
    <source>
        <strain evidence="13">AIS</strain>
    </source>
</reference>
<dbReference type="GO" id="GO:0019632">
    <property type="term" value="P:shikimate metabolic process"/>
    <property type="evidence" value="ECO:0007669"/>
    <property type="project" value="InterPro"/>
</dbReference>
<feature type="binding site" evidence="8">
    <location>
        <position position="231"/>
    </location>
    <ligand>
        <name>shikimate</name>
        <dbReference type="ChEBI" id="CHEBI:36208"/>
    </ligand>
</feature>
<evidence type="ECO:0000256" key="7">
    <source>
        <dbReference type="ARBA" id="ARBA00049442"/>
    </source>
</evidence>
<feature type="active site" description="Proton acceptor" evidence="8">
    <location>
        <position position="64"/>
    </location>
</feature>
<comment type="caution">
    <text evidence="8">Lacks conserved residue(s) required for the propagation of feature annotation.</text>
</comment>
<dbReference type="InterPro" id="IPR011342">
    <property type="entry name" value="Shikimate_DH"/>
</dbReference>
<feature type="domain" description="SDH C-terminal" evidence="11">
    <location>
        <begin position="252"/>
        <end position="282"/>
    </location>
</feature>
<evidence type="ECO:0000256" key="5">
    <source>
        <dbReference type="ARBA" id="ARBA00023002"/>
    </source>
</evidence>
<dbReference type="RefSeq" id="WP_126808760.1">
    <property type="nucleotide sequence ID" value="NZ_PIPP01000006.1"/>
</dbReference>
<evidence type="ECO:0000256" key="4">
    <source>
        <dbReference type="ARBA" id="ARBA00022857"/>
    </source>
</evidence>
<feature type="binding site" evidence="8">
    <location>
        <position position="259"/>
    </location>
    <ligand>
        <name>shikimate</name>
        <dbReference type="ChEBI" id="CHEBI:36208"/>
    </ligand>
</feature>
<dbReference type="GO" id="GO:0008652">
    <property type="term" value="P:amino acid biosynthetic process"/>
    <property type="evidence" value="ECO:0007669"/>
    <property type="project" value="UniProtKB-KW"/>
</dbReference>
<dbReference type="HAMAP" id="MF_00222">
    <property type="entry name" value="Shikimate_DH_AroE"/>
    <property type="match status" value="1"/>
</dbReference>
<dbReference type="Gene3D" id="3.40.50.720">
    <property type="entry name" value="NAD(P)-binding Rossmann-like Domain"/>
    <property type="match status" value="1"/>
</dbReference>
<dbReference type="GO" id="GO:0050661">
    <property type="term" value="F:NADP binding"/>
    <property type="evidence" value="ECO:0007669"/>
    <property type="project" value="InterPro"/>
</dbReference>
<dbReference type="Pfam" id="PF01488">
    <property type="entry name" value="Shikimate_DH"/>
    <property type="match status" value="1"/>
</dbReference>
<dbReference type="Pfam" id="PF18317">
    <property type="entry name" value="SDH_C"/>
    <property type="match status" value="1"/>
</dbReference>
<evidence type="ECO:0000256" key="8">
    <source>
        <dbReference type="HAMAP-Rule" id="MF_00222"/>
    </source>
</evidence>
<feature type="binding site" evidence="8">
    <location>
        <begin position="124"/>
        <end position="128"/>
    </location>
    <ligand>
        <name>NADP(+)</name>
        <dbReference type="ChEBI" id="CHEBI:58349"/>
    </ligand>
</feature>
<name>A0A432WP23_9GAMM</name>
<feature type="binding site" evidence="8">
    <location>
        <begin position="13"/>
        <end position="15"/>
    </location>
    <ligand>
        <name>shikimate</name>
        <dbReference type="ChEBI" id="CHEBI:36208"/>
    </ligand>
</feature>
<feature type="binding site" evidence="8">
    <location>
        <position position="100"/>
    </location>
    <ligand>
        <name>shikimate</name>
        <dbReference type="ChEBI" id="CHEBI:36208"/>
    </ligand>
</feature>
<evidence type="ECO:0000256" key="2">
    <source>
        <dbReference type="ARBA" id="ARBA00012962"/>
    </source>
</evidence>
<feature type="domain" description="Quinate/shikimate 5-dehydrogenase/glutamyl-tRNA reductase" evidence="9">
    <location>
        <begin position="114"/>
        <end position="164"/>
    </location>
</feature>
<dbReference type="Pfam" id="PF08501">
    <property type="entry name" value="Shikimate_dh_N"/>
    <property type="match status" value="1"/>
</dbReference>
<dbReference type="InterPro" id="IPR036291">
    <property type="entry name" value="NAD(P)-bd_dom_sf"/>
</dbReference>
<evidence type="ECO:0000259" key="11">
    <source>
        <dbReference type="Pfam" id="PF18317"/>
    </source>
</evidence>
<keyword evidence="4 8" id="KW-0521">NADP</keyword>
<dbReference type="EMBL" id="PIPP01000006">
    <property type="protein sequence ID" value="RUO35552.1"/>
    <property type="molecule type" value="Genomic_DNA"/>
</dbReference>
<dbReference type="GO" id="GO:0004764">
    <property type="term" value="F:shikimate 3-dehydrogenase (NADP+) activity"/>
    <property type="evidence" value="ECO:0007669"/>
    <property type="project" value="UniProtKB-UniRule"/>
</dbReference>
<evidence type="ECO:0000259" key="9">
    <source>
        <dbReference type="Pfam" id="PF01488"/>
    </source>
</evidence>
<feature type="binding site" evidence="8">
    <location>
        <position position="229"/>
    </location>
    <ligand>
        <name>NADP(+)</name>
        <dbReference type="ChEBI" id="CHEBI:58349"/>
    </ligand>
</feature>
<comment type="subunit">
    <text evidence="8">Homodimer.</text>
</comment>
<dbReference type="InterPro" id="IPR022893">
    <property type="entry name" value="Shikimate_DH_fam"/>
</dbReference>
<dbReference type="NCBIfam" id="TIGR00507">
    <property type="entry name" value="aroE"/>
    <property type="match status" value="1"/>
</dbReference>
<dbReference type="InterPro" id="IPR041121">
    <property type="entry name" value="SDH_C"/>
</dbReference>
<feature type="domain" description="Shikimate dehydrogenase substrate binding N-terminal" evidence="10">
    <location>
        <begin position="5"/>
        <end position="87"/>
    </location>
</feature>
<dbReference type="SUPFAM" id="SSF53223">
    <property type="entry name" value="Aminoacid dehydrogenase-like, N-terminal domain"/>
    <property type="match status" value="1"/>
</dbReference>
<sequence>MKLAVFGSPIAHSRSPEIHQAFAMQHGRTIEYARILASPEQFAECFQAFVANGGVGANVTVPLKEQALSLCSTLSSRATQAQAVNTLILRDGEWLGHNTDGDGLEADLLRLGMKLRGARVLVLGAGGAVRGIIGPMLDAEVAHLHIANRTEAKAQNLVSEWQQRLAGELEMKPKVFSTLLSAGGLSSAAGSAENGSWDIVINATSSGLTQERPEIPEATLANKPFCYDMVYGSKPTAFMQWAEERGCAVSDGLGMLIEQAALSYFQWFGDIPDTKVVLDSVRSQL</sequence>
<organism evidence="12 13">
    <name type="scientific">Aliidiomarina shirensis</name>
    <dbReference type="NCBI Taxonomy" id="1048642"/>
    <lineage>
        <taxon>Bacteria</taxon>
        <taxon>Pseudomonadati</taxon>
        <taxon>Pseudomonadota</taxon>
        <taxon>Gammaproteobacteria</taxon>
        <taxon>Alteromonadales</taxon>
        <taxon>Idiomarinaceae</taxon>
        <taxon>Aliidiomarina</taxon>
    </lineage>
</organism>
<dbReference type="Gene3D" id="3.40.50.10860">
    <property type="entry name" value="Leucine Dehydrogenase, chain A, domain 1"/>
    <property type="match status" value="1"/>
</dbReference>
<keyword evidence="13" id="KW-1185">Reference proteome</keyword>
<accession>A0A432WP23</accession>
<dbReference type="InterPro" id="IPR046346">
    <property type="entry name" value="Aminoacid_DH-like_N_sf"/>
</dbReference>
<dbReference type="PANTHER" id="PTHR21089">
    <property type="entry name" value="SHIKIMATE DEHYDROGENASE"/>
    <property type="match status" value="1"/>
</dbReference>
<dbReference type="Proteomes" id="UP000286934">
    <property type="component" value="Unassembled WGS sequence"/>
</dbReference>
<gene>
    <name evidence="8" type="primary">aroE</name>
    <name evidence="12" type="ORF">CWE13_11525</name>
</gene>
<dbReference type="UniPathway" id="UPA00053">
    <property type="reaction ID" value="UER00087"/>
</dbReference>
<keyword evidence="3 8" id="KW-0028">Amino-acid biosynthesis</keyword>
<comment type="catalytic activity">
    <reaction evidence="7 8">
        <text>shikimate + NADP(+) = 3-dehydroshikimate + NADPH + H(+)</text>
        <dbReference type="Rhea" id="RHEA:17737"/>
        <dbReference type="ChEBI" id="CHEBI:15378"/>
        <dbReference type="ChEBI" id="CHEBI:16630"/>
        <dbReference type="ChEBI" id="CHEBI:36208"/>
        <dbReference type="ChEBI" id="CHEBI:57783"/>
        <dbReference type="ChEBI" id="CHEBI:58349"/>
        <dbReference type="EC" id="1.1.1.25"/>
    </reaction>
</comment>
<dbReference type="FunFam" id="3.40.50.10860:FF:000006">
    <property type="entry name" value="Shikimate dehydrogenase (NADP(+))"/>
    <property type="match status" value="1"/>
</dbReference>
<dbReference type="InterPro" id="IPR013708">
    <property type="entry name" value="Shikimate_DH-bd_N"/>
</dbReference>
<dbReference type="PANTHER" id="PTHR21089:SF1">
    <property type="entry name" value="BIFUNCTIONAL 3-DEHYDROQUINATE DEHYDRATASE_SHIKIMATE DEHYDROGENASE, CHLOROPLASTIC"/>
    <property type="match status" value="1"/>
</dbReference>
<evidence type="ECO:0000313" key="13">
    <source>
        <dbReference type="Proteomes" id="UP000286934"/>
    </source>
</evidence>
<dbReference type="GO" id="GO:0009423">
    <property type="term" value="P:chorismate biosynthetic process"/>
    <property type="evidence" value="ECO:0007669"/>
    <property type="project" value="UniProtKB-UniRule"/>
</dbReference>
<feature type="binding site" evidence="8">
    <location>
        <position position="252"/>
    </location>
    <ligand>
        <name>NADP(+)</name>
        <dbReference type="ChEBI" id="CHEBI:58349"/>
    </ligand>
</feature>
<evidence type="ECO:0000256" key="6">
    <source>
        <dbReference type="ARBA" id="ARBA00023141"/>
    </source>
</evidence>
<comment type="pathway">
    <text evidence="1 8">Metabolic intermediate biosynthesis; chorismate biosynthesis; chorismate from D-erythrose 4-phosphate and phosphoenolpyruvate: step 4/7.</text>
</comment>
<evidence type="ECO:0000313" key="12">
    <source>
        <dbReference type="EMBL" id="RUO35552.1"/>
    </source>
</evidence>
<dbReference type="GO" id="GO:0005829">
    <property type="term" value="C:cytosol"/>
    <property type="evidence" value="ECO:0007669"/>
    <property type="project" value="TreeGrafter"/>
</dbReference>
<feature type="binding site" evidence="8">
    <location>
        <position position="85"/>
    </location>
    <ligand>
        <name>shikimate</name>
        <dbReference type="ChEBI" id="CHEBI:36208"/>
    </ligand>
</feature>
<evidence type="ECO:0000256" key="1">
    <source>
        <dbReference type="ARBA" id="ARBA00004871"/>
    </source>
</evidence>
<dbReference type="NCBIfam" id="NF001310">
    <property type="entry name" value="PRK00258.1-2"/>
    <property type="match status" value="1"/>
</dbReference>
<dbReference type="EC" id="1.1.1.25" evidence="2 8"/>
<feature type="binding site" evidence="8">
    <location>
        <position position="60"/>
    </location>
    <ligand>
        <name>shikimate</name>
        <dbReference type="ChEBI" id="CHEBI:36208"/>
    </ligand>
</feature>
<dbReference type="AlphaFoldDB" id="A0A432WP23"/>